<proteinExistence type="predicted"/>
<feature type="chain" id="PRO_5015104838" evidence="1">
    <location>
        <begin position="23"/>
        <end position="48"/>
    </location>
</feature>
<name>A0A2P2MUD5_RHIMU</name>
<accession>A0A2P2MUD5</accession>
<evidence type="ECO:0000256" key="1">
    <source>
        <dbReference type="SAM" id="SignalP"/>
    </source>
</evidence>
<sequence>MTLVWYLKLLNIVAFPSVEVSGLRWPAKKGSIIKITATVAPRYLTKKS</sequence>
<evidence type="ECO:0000313" key="2">
    <source>
        <dbReference type="EMBL" id="MBX33802.1"/>
    </source>
</evidence>
<feature type="signal peptide" evidence="1">
    <location>
        <begin position="1"/>
        <end position="22"/>
    </location>
</feature>
<dbReference type="EMBL" id="GGEC01053318">
    <property type="protein sequence ID" value="MBX33802.1"/>
    <property type="molecule type" value="Transcribed_RNA"/>
</dbReference>
<organism evidence="2">
    <name type="scientific">Rhizophora mucronata</name>
    <name type="common">Asiatic mangrove</name>
    <dbReference type="NCBI Taxonomy" id="61149"/>
    <lineage>
        <taxon>Eukaryota</taxon>
        <taxon>Viridiplantae</taxon>
        <taxon>Streptophyta</taxon>
        <taxon>Embryophyta</taxon>
        <taxon>Tracheophyta</taxon>
        <taxon>Spermatophyta</taxon>
        <taxon>Magnoliopsida</taxon>
        <taxon>eudicotyledons</taxon>
        <taxon>Gunneridae</taxon>
        <taxon>Pentapetalae</taxon>
        <taxon>rosids</taxon>
        <taxon>fabids</taxon>
        <taxon>Malpighiales</taxon>
        <taxon>Rhizophoraceae</taxon>
        <taxon>Rhizophora</taxon>
    </lineage>
</organism>
<dbReference type="AlphaFoldDB" id="A0A2P2MUD5"/>
<keyword evidence="1" id="KW-0732">Signal</keyword>
<protein>
    <submittedName>
        <fullName evidence="2">Peroxisomal membrane protein</fullName>
    </submittedName>
</protein>
<reference evidence="2" key="1">
    <citation type="submission" date="2018-02" db="EMBL/GenBank/DDBJ databases">
        <title>Rhizophora mucronata_Transcriptome.</title>
        <authorList>
            <person name="Meera S.P."/>
            <person name="Sreeshan A."/>
            <person name="Augustine A."/>
        </authorList>
    </citation>
    <scope>NUCLEOTIDE SEQUENCE</scope>
    <source>
        <tissue evidence="2">Leaf</tissue>
    </source>
</reference>